<proteinExistence type="predicted"/>
<accession>A0AAE0X4J0</accession>
<evidence type="ECO:0000256" key="1">
    <source>
        <dbReference type="SAM" id="MobiDB-lite"/>
    </source>
</evidence>
<gene>
    <name evidence="2" type="ORF">B0T22DRAFT_442085</name>
</gene>
<feature type="region of interest" description="Disordered" evidence="1">
    <location>
        <begin position="230"/>
        <end position="280"/>
    </location>
</feature>
<keyword evidence="3" id="KW-1185">Reference proteome</keyword>
<protein>
    <submittedName>
        <fullName evidence="2">Uncharacterized protein</fullName>
    </submittedName>
</protein>
<reference evidence="2" key="1">
    <citation type="journal article" date="2023" name="Mol. Phylogenet. Evol.">
        <title>Genome-scale phylogeny and comparative genomics of the fungal order Sordariales.</title>
        <authorList>
            <person name="Hensen N."/>
            <person name="Bonometti L."/>
            <person name="Westerberg I."/>
            <person name="Brannstrom I.O."/>
            <person name="Guillou S."/>
            <person name="Cros-Aarteil S."/>
            <person name="Calhoun S."/>
            <person name="Haridas S."/>
            <person name="Kuo A."/>
            <person name="Mondo S."/>
            <person name="Pangilinan J."/>
            <person name="Riley R."/>
            <person name="LaButti K."/>
            <person name="Andreopoulos B."/>
            <person name="Lipzen A."/>
            <person name="Chen C."/>
            <person name="Yan M."/>
            <person name="Daum C."/>
            <person name="Ng V."/>
            <person name="Clum A."/>
            <person name="Steindorff A."/>
            <person name="Ohm R.A."/>
            <person name="Martin F."/>
            <person name="Silar P."/>
            <person name="Natvig D.O."/>
            <person name="Lalanne C."/>
            <person name="Gautier V."/>
            <person name="Ament-Velasquez S.L."/>
            <person name="Kruys A."/>
            <person name="Hutchinson M.I."/>
            <person name="Powell A.J."/>
            <person name="Barry K."/>
            <person name="Miller A.N."/>
            <person name="Grigoriev I.V."/>
            <person name="Debuchy R."/>
            <person name="Gladieux P."/>
            <person name="Hiltunen Thoren M."/>
            <person name="Johannesson H."/>
        </authorList>
    </citation>
    <scope>NUCLEOTIDE SEQUENCE</scope>
    <source>
        <strain evidence="2">CBS 314.62</strain>
    </source>
</reference>
<reference evidence="2" key="2">
    <citation type="submission" date="2023-06" db="EMBL/GenBank/DDBJ databases">
        <authorList>
            <consortium name="Lawrence Berkeley National Laboratory"/>
            <person name="Haridas S."/>
            <person name="Hensen N."/>
            <person name="Bonometti L."/>
            <person name="Westerberg I."/>
            <person name="Brannstrom I.O."/>
            <person name="Guillou S."/>
            <person name="Cros-Aarteil S."/>
            <person name="Calhoun S."/>
            <person name="Kuo A."/>
            <person name="Mondo S."/>
            <person name="Pangilinan J."/>
            <person name="Riley R."/>
            <person name="Labutti K."/>
            <person name="Andreopoulos B."/>
            <person name="Lipzen A."/>
            <person name="Chen C."/>
            <person name="Yanf M."/>
            <person name="Daum C."/>
            <person name="Ng V."/>
            <person name="Clum A."/>
            <person name="Steindorff A."/>
            <person name="Ohm R."/>
            <person name="Martin F."/>
            <person name="Silar P."/>
            <person name="Natvig D."/>
            <person name="Lalanne C."/>
            <person name="Gautier V."/>
            <person name="Ament-Velasquez S.L."/>
            <person name="Kruys A."/>
            <person name="Hutchinson M.I."/>
            <person name="Powell A.J."/>
            <person name="Barry K."/>
            <person name="Miller A.N."/>
            <person name="Grigoriev I.V."/>
            <person name="Debuchy R."/>
            <person name="Gladieux P."/>
            <person name="Thoren M.H."/>
            <person name="Johannesson H."/>
        </authorList>
    </citation>
    <scope>NUCLEOTIDE SEQUENCE</scope>
    <source>
        <strain evidence="2">CBS 314.62</strain>
    </source>
</reference>
<organism evidence="2 3">
    <name type="scientific">Podospora appendiculata</name>
    <dbReference type="NCBI Taxonomy" id="314037"/>
    <lineage>
        <taxon>Eukaryota</taxon>
        <taxon>Fungi</taxon>
        <taxon>Dikarya</taxon>
        <taxon>Ascomycota</taxon>
        <taxon>Pezizomycotina</taxon>
        <taxon>Sordariomycetes</taxon>
        <taxon>Sordariomycetidae</taxon>
        <taxon>Sordariales</taxon>
        <taxon>Podosporaceae</taxon>
        <taxon>Podospora</taxon>
    </lineage>
</organism>
<dbReference type="Proteomes" id="UP001270362">
    <property type="component" value="Unassembled WGS sequence"/>
</dbReference>
<feature type="region of interest" description="Disordered" evidence="1">
    <location>
        <begin position="172"/>
        <end position="196"/>
    </location>
</feature>
<name>A0AAE0X4J0_9PEZI</name>
<evidence type="ECO:0000313" key="2">
    <source>
        <dbReference type="EMBL" id="KAK3684863.1"/>
    </source>
</evidence>
<feature type="compositionally biased region" description="Basic and acidic residues" evidence="1">
    <location>
        <begin position="240"/>
        <end position="255"/>
    </location>
</feature>
<feature type="compositionally biased region" description="Basic and acidic residues" evidence="1">
    <location>
        <begin position="488"/>
        <end position="499"/>
    </location>
</feature>
<evidence type="ECO:0000313" key="3">
    <source>
        <dbReference type="Proteomes" id="UP001270362"/>
    </source>
</evidence>
<feature type="region of interest" description="Disordered" evidence="1">
    <location>
        <begin position="468"/>
        <end position="502"/>
    </location>
</feature>
<dbReference type="EMBL" id="JAULSO010000003">
    <property type="protein sequence ID" value="KAK3684863.1"/>
    <property type="molecule type" value="Genomic_DNA"/>
</dbReference>
<dbReference type="AlphaFoldDB" id="A0AAE0X4J0"/>
<sequence>MSSTTVTCSRKQTLLSSLVSQHVDSDQSSQEQVVSNAQYAFARQEQRAVQLAPYTTQLQGSALNSLHQHQPSIDELATRTQNLLLVASSSMPLDRLSKQIDDIPSHLESSAGINGLNINQKVDLMLAATKSLKPIAQVNAQKSGTTSKMSQIFVRNGPVGLLRKVTNVWKGHLKDSQQQHQQRQQEPNGGGYVPTETLQSLSLPEQASPITSLELRLNEGKNLNRDKVQKMMGGGIQRKPVPEDGNSLRDRKSYEDPFSEAPSRKRPPTKFESRLRENSVDESTMALLPLDKNPFETERILESGIDSILSSAPIASSTPRVRVDRIPAATSESPTRKSRSATRGDVSEEGYDISCNSETPLQGKPKDGSVGLAFSDGVRSNFDVFDEGRALGGVFTYVPVVDNMEMKKHPSPAKGVLERLMKEFRTKYPAVPLGPGADHDTTDELACSPSKLAPITRPLDPVDKSRRFGGYMSLSDNSTAASESLGEPGRDGRPHDAGRRKPVRTMAVVKPVGITRSHTESQFTLHGCPRHIEMDELQMDTPSVTHGYAPLGSQEVY</sequence>
<comment type="caution">
    <text evidence="2">The sequence shown here is derived from an EMBL/GenBank/DDBJ whole genome shotgun (WGS) entry which is preliminary data.</text>
</comment>
<feature type="compositionally biased region" description="Basic and acidic residues" evidence="1">
    <location>
        <begin position="269"/>
        <end position="279"/>
    </location>
</feature>
<feature type="region of interest" description="Disordered" evidence="1">
    <location>
        <begin position="326"/>
        <end position="364"/>
    </location>
</feature>